<reference evidence="10 11" key="1">
    <citation type="journal article" date="2013" name="Int. J. Syst. Evol. Microbiol.">
        <title>Kordia antarctica sp. nov., isolated from Antarctic seawater.</title>
        <authorList>
            <person name="Baek K."/>
            <person name="Choi A."/>
            <person name="Kang I."/>
            <person name="Lee K."/>
            <person name="Cho J.C."/>
        </authorList>
    </citation>
    <scope>NUCLEOTIDE SEQUENCE [LARGE SCALE GENOMIC DNA]</scope>
    <source>
        <strain evidence="10 11">IMCC3317</strain>
    </source>
</reference>
<dbReference type="Gene3D" id="1.10.287.1260">
    <property type="match status" value="1"/>
</dbReference>
<evidence type="ECO:0000256" key="4">
    <source>
        <dbReference type="ARBA" id="ARBA00022692"/>
    </source>
</evidence>
<dbReference type="Proteomes" id="UP000464657">
    <property type="component" value="Chromosome"/>
</dbReference>
<comment type="similarity">
    <text evidence="2">Belongs to the MscS (TC 1.A.23) family.</text>
</comment>
<dbReference type="PANTHER" id="PTHR30221">
    <property type="entry name" value="SMALL-CONDUCTANCE MECHANOSENSITIVE CHANNEL"/>
    <property type="match status" value="1"/>
</dbReference>
<dbReference type="RefSeq" id="WP_160128893.1">
    <property type="nucleotide sequence ID" value="NZ_CP019288.1"/>
</dbReference>
<dbReference type="InterPro" id="IPR049278">
    <property type="entry name" value="MS_channel_C"/>
</dbReference>
<evidence type="ECO:0000313" key="10">
    <source>
        <dbReference type="EMBL" id="QHI36167.1"/>
    </source>
</evidence>
<dbReference type="EMBL" id="CP019288">
    <property type="protein sequence ID" value="QHI36167.1"/>
    <property type="molecule type" value="Genomic_DNA"/>
</dbReference>
<dbReference type="InterPro" id="IPR006685">
    <property type="entry name" value="MscS_channel_2nd"/>
</dbReference>
<evidence type="ECO:0000259" key="8">
    <source>
        <dbReference type="Pfam" id="PF00924"/>
    </source>
</evidence>
<keyword evidence="5 7" id="KW-1133">Transmembrane helix</keyword>
<keyword evidence="6 7" id="KW-0472">Membrane</keyword>
<dbReference type="InterPro" id="IPR011066">
    <property type="entry name" value="MscS_channel_C_sf"/>
</dbReference>
<protein>
    <submittedName>
        <fullName evidence="10">Small-conductance mechanosensitive channel</fullName>
    </submittedName>
</protein>
<feature type="transmembrane region" description="Helical" evidence="7">
    <location>
        <begin position="56"/>
        <end position="77"/>
    </location>
</feature>
<keyword evidence="3" id="KW-1003">Cell membrane</keyword>
<dbReference type="InterPro" id="IPR010920">
    <property type="entry name" value="LSM_dom_sf"/>
</dbReference>
<dbReference type="InterPro" id="IPR045275">
    <property type="entry name" value="MscS_archaea/bacteria_type"/>
</dbReference>
<dbReference type="SUPFAM" id="SSF82689">
    <property type="entry name" value="Mechanosensitive channel protein MscS (YggB), C-terminal domain"/>
    <property type="match status" value="1"/>
</dbReference>
<dbReference type="SUPFAM" id="SSF82861">
    <property type="entry name" value="Mechanosensitive channel protein MscS (YggB), transmembrane region"/>
    <property type="match status" value="1"/>
</dbReference>
<keyword evidence="11" id="KW-1185">Reference proteome</keyword>
<dbReference type="Pfam" id="PF21082">
    <property type="entry name" value="MS_channel_3rd"/>
    <property type="match status" value="1"/>
</dbReference>
<comment type="subcellular location">
    <subcellularLocation>
        <location evidence="1">Cell membrane</location>
        <topology evidence="1">Multi-pass membrane protein</topology>
    </subcellularLocation>
</comment>
<organism evidence="10 11">
    <name type="scientific">Kordia antarctica</name>
    <dbReference type="NCBI Taxonomy" id="1218801"/>
    <lineage>
        <taxon>Bacteria</taxon>
        <taxon>Pseudomonadati</taxon>
        <taxon>Bacteroidota</taxon>
        <taxon>Flavobacteriia</taxon>
        <taxon>Flavobacteriales</taxon>
        <taxon>Flavobacteriaceae</taxon>
        <taxon>Kordia</taxon>
    </lineage>
</organism>
<proteinExistence type="inferred from homology"/>
<evidence type="ECO:0000256" key="3">
    <source>
        <dbReference type="ARBA" id="ARBA00022475"/>
    </source>
</evidence>
<evidence type="ECO:0000256" key="5">
    <source>
        <dbReference type="ARBA" id="ARBA00022989"/>
    </source>
</evidence>
<dbReference type="GO" id="GO:0008381">
    <property type="term" value="F:mechanosensitive monoatomic ion channel activity"/>
    <property type="evidence" value="ECO:0007669"/>
    <property type="project" value="InterPro"/>
</dbReference>
<evidence type="ECO:0000256" key="1">
    <source>
        <dbReference type="ARBA" id="ARBA00004651"/>
    </source>
</evidence>
<dbReference type="PANTHER" id="PTHR30221:SF1">
    <property type="entry name" value="SMALL-CONDUCTANCE MECHANOSENSITIVE CHANNEL"/>
    <property type="match status" value="1"/>
</dbReference>
<feature type="domain" description="Mechanosensitive ion channel MscS C-terminal" evidence="9">
    <location>
        <begin position="182"/>
        <end position="271"/>
    </location>
</feature>
<feature type="transmembrane region" description="Helical" evidence="7">
    <location>
        <begin position="14"/>
        <end position="36"/>
    </location>
</feature>
<dbReference type="GO" id="GO:0005886">
    <property type="term" value="C:plasma membrane"/>
    <property type="evidence" value="ECO:0007669"/>
    <property type="project" value="UniProtKB-SubCell"/>
</dbReference>
<evidence type="ECO:0000259" key="9">
    <source>
        <dbReference type="Pfam" id="PF21082"/>
    </source>
</evidence>
<dbReference type="AlphaFoldDB" id="A0A7L4ZI78"/>
<sequence length="285" mass="32114">MDNFIDILKKDTSLLAHVIVILVITLLVYVVFNKLVSKGIKKHMISEDFDATNSRFLQQMVSVLILLIGLSFIIFMIPNLKHIATTILAGAGVIVAVIGFASQQVLSNIISGIMIVITKPYRLKDRISVRAIEGVVEDITLRHTVIKNYENKRIIIPNSVMSSEVIVNANFAEDICCEWVEMNVSYTADIKKAKAIMKDEIIKHPLFIDHRISLNKKNTDDIAPIRVISVGEFAITLRAWTWAANPGDAFLMGCDLLESIKEQFDKEGIEIPYPYSNVVWKNNRE</sequence>
<evidence type="ECO:0000313" key="11">
    <source>
        <dbReference type="Proteomes" id="UP000464657"/>
    </source>
</evidence>
<dbReference type="SUPFAM" id="SSF50182">
    <property type="entry name" value="Sm-like ribonucleoproteins"/>
    <property type="match status" value="1"/>
</dbReference>
<accession>A0A7L4ZI78</accession>
<feature type="domain" description="Mechanosensitive ion channel MscS" evidence="8">
    <location>
        <begin position="105"/>
        <end position="169"/>
    </location>
</feature>
<dbReference type="InterPro" id="IPR023408">
    <property type="entry name" value="MscS_beta-dom_sf"/>
</dbReference>
<keyword evidence="4 7" id="KW-0812">Transmembrane</keyword>
<evidence type="ECO:0000256" key="7">
    <source>
        <dbReference type="SAM" id="Phobius"/>
    </source>
</evidence>
<evidence type="ECO:0000256" key="6">
    <source>
        <dbReference type="ARBA" id="ARBA00023136"/>
    </source>
</evidence>
<dbReference type="Pfam" id="PF00924">
    <property type="entry name" value="MS_channel_2nd"/>
    <property type="match status" value="1"/>
</dbReference>
<dbReference type="Gene3D" id="2.30.30.60">
    <property type="match status" value="1"/>
</dbReference>
<evidence type="ECO:0000256" key="2">
    <source>
        <dbReference type="ARBA" id="ARBA00008017"/>
    </source>
</evidence>
<dbReference type="KEGG" id="kan:IMCC3317_15260"/>
<name>A0A7L4ZI78_9FLAO</name>
<feature type="transmembrane region" description="Helical" evidence="7">
    <location>
        <begin position="83"/>
        <end position="116"/>
    </location>
</feature>
<dbReference type="OrthoDB" id="9809206at2"/>
<gene>
    <name evidence="10" type="primary">mscS_2</name>
    <name evidence="10" type="ORF">IMCC3317_15260</name>
</gene>
<dbReference type="Gene3D" id="3.30.70.100">
    <property type="match status" value="1"/>
</dbReference>
<dbReference type="InterPro" id="IPR011014">
    <property type="entry name" value="MscS_channel_TM-2"/>
</dbReference>